<accession>A0ABW4FUQ4</accession>
<name>A0ABW4FUQ4_9PSEU</name>
<proteinExistence type="predicted"/>
<comment type="caution">
    <text evidence="1">The sequence shown here is derived from an EMBL/GenBank/DDBJ whole genome shotgun (WGS) entry which is preliminary data.</text>
</comment>
<sequence length="149" mass="16047">MDAVAAAELVGRRLAACRAIGIGADAISVSNRSFLRTFPAAAVVSTVKSLVVSVPHQRGKVMWYQSVAPDPLEAVSSVLPGYYFHCPDVASVDLHLAELRGYIGPGSNLMPKRRAAARQDIDRLLERRRYLMLTSEDSGSADHPGSWAA</sequence>
<evidence type="ECO:0000313" key="1">
    <source>
        <dbReference type="EMBL" id="MFD1534087.1"/>
    </source>
</evidence>
<dbReference type="RefSeq" id="WP_343974070.1">
    <property type="nucleotide sequence ID" value="NZ_BAAAJG010000005.1"/>
</dbReference>
<reference evidence="2" key="1">
    <citation type="journal article" date="2019" name="Int. J. Syst. Evol. Microbiol.">
        <title>The Global Catalogue of Microorganisms (GCM) 10K type strain sequencing project: providing services to taxonomists for standard genome sequencing and annotation.</title>
        <authorList>
            <consortium name="The Broad Institute Genomics Platform"/>
            <consortium name="The Broad Institute Genome Sequencing Center for Infectious Disease"/>
            <person name="Wu L."/>
            <person name="Ma J."/>
        </authorList>
    </citation>
    <scope>NUCLEOTIDE SEQUENCE [LARGE SCALE GENOMIC DNA]</scope>
    <source>
        <strain evidence="2">JCM 12165</strain>
    </source>
</reference>
<evidence type="ECO:0000313" key="2">
    <source>
        <dbReference type="Proteomes" id="UP001597145"/>
    </source>
</evidence>
<organism evidence="1 2">
    <name type="scientific">Pseudonocardia aurantiaca</name>
    <dbReference type="NCBI Taxonomy" id="75290"/>
    <lineage>
        <taxon>Bacteria</taxon>
        <taxon>Bacillati</taxon>
        <taxon>Actinomycetota</taxon>
        <taxon>Actinomycetes</taxon>
        <taxon>Pseudonocardiales</taxon>
        <taxon>Pseudonocardiaceae</taxon>
        <taxon>Pseudonocardia</taxon>
    </lineage>
</organism>
<dbReference type="EMBL" id="JBHUCP010000028">
    <property type="protein sequence ID" value="MFD1534087.1"/>
    <property type="molecule type" value="Genomic_DNA"/>
</dbReference>
<gene>
    <name evidence="1" type="ORF">ACFSCY_32185</name>
</gene>
<keyword evidence="2" id="KW-1185">Reference proteome</keyword>
<dbReference type="Proteomes" id="UP001597145">
    <property type="component" value="Unassembled WGS sequence"/>
</dbReference>
<protein>
    <submittedName>
        <fullName evidence="1">Uncharacterized protein</fullName>
    </submittedName>
</protein>